<dbReference type="Proteomes" id="UP001228049">
    <property type="component" value="Unassembled WGS sequence"/>
</dbReference>
<dbReference type="InterPro" id="IPR026163">
    <property type="entry name" value="Nckap5l"/>
</dbReference>
<dbReference type="GO" id="GO:0035371">
    <property type="term" value="C:microtubule plus-end"/>
    <property type="evidence" value="ECO:0007669"/>
    <property type="project" value="TreeGrafter"/>
</dbReference>
<evidence type="ECO:0000256" key="2">
    <source>
        <dbReference type="SAM" id="MobiDB-lite"/>
    </source>
</evidence>
<accession>A0AAD9CKK1</accession>
<proteinExistence type="predicted"/>
<dbReference type="PANTHER" id="PTHR21740:SF0">
    <property type="entry name" value="NCK-ASSOCIATED PROTEIN 5"/>
    <property type="match status" value="1"/>
</dbReference>
<keyword evidence="1" id="KW-0175">Coiled coil</keyword>
<evidence type="ECO:0000256" key="1">
    <source>
        <dbReference type="SAM" id="Coils"/>
    </source>
</evidence>
<gene>
    <name evidence="3" type="ORF">KUDE01_006479</name>
</gene>
<dbReference type="EMBL" id="JASDAP010000005">
    <property type="protein sequence ID" value="KAK1903523.1"/>
    <property type="molecule type" value="Genomic_DNA"/>
</dbReference>
<protein>
    <submittedName>
        <fullName evidence="3">Nck-associated protein 5</fullName>
    </submittedName>
</protein>
<evidence type="ECO:0000313" key="3">
    <source>
        <dbReference type="EMBL" id="KAK1903523.1"/>
    </source>
</evidence>
<dbReference type="AlphaFoldDB" id="A0AAD9CKK1"/>
<dbReference type="GO" id="GO:0001578">
    <property type="term" value="P:microtubule bundle formation"/>
    <property type="evidence" value="ECO:0007669"/>
    <property type="project" value="TreeGrafter"/>
</dbReference>
<name>A0AAD9CKK1_DISEL</name>
<dbReference type="GO" id="GO:0007019">
    <property type="term" value="P:microtubule depolymerization"/>
    <property type="evidence" value="ECO:0007669"/>
    <property type="project" value="TreeGrafter"/>
</dbReference>
<comment type="caution">
    <text evidence="3">The sequence shown here is derived from an EMBL/GenBank/DDBJ whole genome shotgun (WGS) entry which is preliminary data.</text>
</comment>
<reference evidence="3" key="1">
    <citation type="submission" date="2023-04" db="EMBL/GenBank/DDBJ databases">
        <title>Chromosome-level genome of Chaenocephalus aceratus.</title>
        <authorList>
            <person name="Park H."/>
        </authorList>
    </citation>
    <scope>NUCLEOTIDE SEQUENCE</scope>
    <source>
        <strain evidence="3">DE</strain>
        <tissue evidence="3">Muscle</tissue>
    </source>
</reference>
<sequence>MEETVRTLLQNQDSLEGPKVDPLDLMKAYKDKLLEEMWKQQDSLEGPSAPPAERPAESEAGGGSEDSNPLLQRLRALEAENSALSMENDTQRKQYERCLDEVANQVVQALLTQKDLKEECVKLRTRVFDLEQQNRILSVLFQQRVKMSTAPVSQVGTHRKMDTNRLRQTMLLAARPFEFYMSSALLLKVTSWEKGLEGERNLFMV</sequence>
<feature type="coiled-coil region" evidence="1">
    <location>
        <begin position="74"/>
        <end position="133"/>
    </location>
</feature>
<feature type="region of interest" description="Disordered" evidence="2">
    <location>
        <begin position="36"/>
        <end position="68"/>
    </location>
</feature>
<keyword evidence="4" id="KW-1185">Reference proteome</keyword>
<feature type="region of interest" description="Disordered" evidence="2">
    <location>
        <begin position="1"/>
        <end position="21"/>
    </location>
</feature>
<evidence type="ECO:0000313" key="4">
    <source>
        <dbReference type="Proteomes" id="UP001228049"/>
    </source>
</evidence>
<organism evidence="3 4">
    <name type="scientific">Dissostichus eleginoides</name>
    <name type="common">Patagonian toothfish</name>
    <name type="synonym">Dissostichus amissus</name>
    <dbReference type="NCBI Taxonomy" id="100907"/>
    <lineage>
        <taxon>Eukaryota</taxon>
        <taxon>Metazoa</taxon>
        <taxon>Chordata</taxon>
        <taxon>Craniata</taxon>
        <taxon>Vertebrata</taxon>
        <taxon>Euteleostomi</taxon>
        <taxon>Actinopterygii</taxon>
        <taxon>Neopterygii</taxon>
        <taxon>Teleostei</taxon>
        <taxon>Neoteleostei</taxon>
        <taxon>Acanthomorphata</taxon>
        <taxon>Eupercaria</taxon>
        <taxon>Perciformes</taxon>
        <taxon>Notothenioidei</taxon>
        <taxon>Nototheniidae</taxon>
        <taxon>Dissostichus</taxon>
    </lineage>
</organism>
<dbReference type="PANTHER" id="PTHR21740">
    <property type="entry name" value="NCK-ASSOCIATED PROTEIN 5"/>
    <property type="match status" value="1"/>
</dbReference>